<dbReference type="OrthoDB" id="8249012at2759"/>
<reference evidence="1" key="1">
    <citation type="submission" date="2020-11" db="EMBL/GenBank/DDBJ databases">
        <authorList>
            <consortium name="DOE Joint Genome Institute"/>
            <person name="Ahrendt S."/>
            <person name="Riley R."/>
            <person name="Andreopoulos W."/>
            <person name="Labutti K."/>
            <person name="Pangilinan J."/>
            <person name="Ruiz-Duenas F.J."/>
            <person name="Barrasa J.M."/>
            <person name="Sanchez-Garcia M."/>
            <person name="Camarero S."/>
            <person name="Miyauchi S."/>
            <person name="Serrano A."/>
            <person name="Linde D."/>
            <person name="Babiker R."/>
            <person name="Drula E."/>
            <person name="Ayuso-Fernandez I."/>
            <person name="Pacheco R."/>
            <person name="Padilla G."/>
            <person name="Ferreira P."/>
            <person name="Barriuso J."/>
            <person name="Kellner H."/>
            <person name="Castanera R."/>
            <person name="Alfaro M."/>
            <person name="Ramirez L."/>
            <person name="Pisabarro A.G."/>
            <person name="Kuo A."/>
            <person name="Tritt A."/>
            <person name="Lipzen A."/>
            <person name="He G."/>
            <person name="Yan M."/>
            <person name="Ng V."/>
            <person name="Cullen D."/>
            <person name="Martin F."/>
            <person name="Rosso M.-N."/>
            <person name="Henrissat B."/>
            <person name="Hibbett D."/>
            <person name="Martinez A.T."/>
            <person name="Grigoriev I.V."/>
        </authorList>
    </citation>
    <scope>NUCLEOTIDE SEQUENCE</scope>
    <source>
        <strain evidence="1">CBS 506.95</strain>
    </source>
</reference>
<organism evidence="1 2">
    <name type="scientific">Crepidotus variabilis</name>
    <dbReference type="NCBI Taxonomy" id="179855"/>
    <lineage>
        <taxon>Eukaryota</taxon>
        <taxon>Fungi</taxon>
        <taxon>Dikarya</taxon>
        <taxon>Basidiomycota</taxon>
        <taxon>Agaricomycotina</taxon>
        <taxon>Agaricomycetes</taxon>
        <taxon>Agaricomycetidae</taxon>
        <taxon>Agaricales</taxon>
        <taxon>Agaricineae</taxon>
        <taxon>Crepidotaceae</taxon>
        <taxon>Crepidotus</taxon>
    </lineage>
</organism>
<evidence type="ECO:0000313" key="1">
    <source>
        <dbReference type="EMBL" id="KAF9532701.1"/>
    </source>
</evidence>
<dbReference type="EMBL" id="MU157831">
    <property type="protein sequence ID" value="KAF9532701.1"/>
    <property type="molecule type" value="Genomic_DNA"/>
</dbReference>
<dbReference type="Gene3D" id="2.60.120.330">
    <property type="entry name" value="B-lactam Antibiotic, Isopenicillin N Synthase, Chain"/>
    <property type="match status" value="1"/>
</dbReference>
<sequence>MQLGPKFAELKATIASSYPNFEANVTNAWAEILAESDKTTKTIKEQGTEYVPQVSFTDLPNLSEDEIEKIRRRGTVVIKDVVDDKQAAAWKDELKQFIQTNPSVQGVPADDPQFFELYWTKPQVEARSHPNLLAATVWLSNLYHFQDKESASKFEGVNVNVPLTYADRFRIRRGGFPWAFHPPHVDGGTIERWEDPTFRGCFREIFSGNWRAHDPYELEARLNARSSLYGRPNQSSIFRTFQGWLAMSEIAPTQGTLKVFPDVFLSNVYTILRPFFTPLVPVDSSEIFDPKNWKFDLSTSEFHGISPRDGGFLGPRPTPESHPNMRLEDTMVSVPKVKPGDAVFWHCDVVHAVESEHTGTGDSAVMYIPAVPLTPQNLQYVQSQKESFLKGQRPSDFPKGPDESGFVGVAGGADITSKEGLIAMGLESYSKN</sequence>
<protein>
    <submittedName>
        <fullName evidence="1">DUF1479-domain-containing protein</fullName>
    </submittedName>
</protein>
<dbReference type="SUPFAM" id="SSF51197">
    <property type="entry name" value="Clavaminate synthase-like"/>
    <property type="match status" value="1"/>
</dbReference>
<comment type="caution">
    <text evidence="1">The sequence shown here is derived from an EMBL/GenBank/DDBJ whole genome shotgun (WGS) entry which is preliminary data.</text>
</comment>
<name>A0A9P6EP61_9AGAR</name>
<evidence type="ECO:0000313" key="2">
    <source>
        <dbReference type="Proteomes" id="UP000807306"/>
    </source>
</evidence>
<dbReference type="Pfam" id="PF07350">
    <property type="entry name" value="Gig2-like"/>
    <property type="match status" value="1"/>
</dbReference>
<dbReference type="InterPro" id="IPR027443">
    <property type="entry name" value="IPNS-like_sf"/>
</dbReference>
<gene>
    <name evidence="1" type="ORF">CPB83DRAFT_847242</name>
</gene>
<dbReference type="AlphaFoldDB" id="A0A9P6EP61"/>
<keyword evidence="2" id="KW-1185">Reference proteome</keyword>
<dbReference type="PANTHER" id="PTHR30613">
    <property type="entry name" value="UNCHARACTERIZED PROTEIN YBIU-RELATED"/>
    <property type="match status" value="1"/>
</dbReference>
<dbReference type="InterPro" id="IPR010856">
    <property type="entry name" value="Gig2-like"/>
</dbReference>
<dbReference type="Proteomes" id="UP000807306">
    <property type="component" value="Unassembled WGS sequence"/>
</dbReference>
<dbReference type="PANTHER" id="PTHR30613:SF1">
    <property type="entry name" value="DUF1479 DOMAIN PROTEIN (AFU_ORTHOLOGUE AFUA_5G09280)"/>
    <property type="match status" value="1"/>
</dbReference>
<accession>A0A9P6EP61</accession>
<proteinExistence type="predicted"/>